<dbReference type="SMART" id="SM00407">
    <property type="entry name" value="IGc1"/>
    <property type="match status" value="1"/>
</dbReference>
<feature type="transmembrane region" description="Helical" evidence="3">
    <location>
        <begin position="310"/>
        <end position="332"/>
    </location>
</feature>
<dbReference type="InterPro" id="IPR013783">
    <property type="entry name" value="Ig-like_fold"/>
</dbReference>
<dbReference type="AlphaFoldDB" id="A0A668RHN8"/>
<evidence type="ECO:0000256" key="4">
    <source>
        <dbReference type="SAM" id="SignalP"/>
    </source>
</evidence>
<dbReference type="GO" id="GO:0006955">
    <property type="term" value="P:immune response"/>
    <property type="evidence" value="ECO:0007669"/>
    <property type="project" value="TreeGrafter"/>
</dbReference>
<dbReference type="Gene3D" id="3.30.500.10">
    <property type="entry name" value="MHC class I-like antigen recognition-like"/>
    <property type="match status" value="1"/>
</dbReference>
<evidence type="ECO:0000313" key="6">
    <source>
        <dbReference type="Ensembl" id="ENSOABP00000003507.2"/>
    </source>
</evidence>
<dbReference type="GO" id="GO:0005615">
    <property type="term" value="C:extracellular space"/>
    <property type="evidence" value="ECO:0007669"/>
    <property type="project" value="TreeGrafter"/>
</dbReference>
<dbReference type="GeneID" id="116330502"/>
<evidence type="ECO:0000256" key="3">
    <source>
        <dbReference type="SAM" id="Phobius"/>
    </source>
</evidence>
<dbReference type="PROSITE" id="PS50835">
    <property type="entry name" value="IG_LIKE"/>
    <property type="match status" value="1"/>
</dbReference>
<reference evidence="6" key="2">
    <citation type="submission" date="2025-09" db="UniProtKB">
        <authorList>
            <consortium name="Ensembl"/>
        </authorList>
    </citation>
    <scope>IDENTIFICATION</scope>
</reference>
<dbReference type="InterPro" id="IPR001039">
    <property type="entry name" value="MHC_I_a_a1/a2"/>
</dbReference>
<protein>
    <recommendedName>
        <fullName evidence="5">Ig-like domain-containing protein</fullName>
    </recommendedName>
</protein>
<dbReference type="InterPro" id="IPR003597">
    <property type="entry name" value="Ig_C1-set"/>
</dbReference>
<dbReference type="SUPFAM" id="SSF48726">
    <property type="entry name" value="Immunoglobulin"/>
    <property type="match status" value="1"/>
</dbReference>
<dbReference type="InterPro" id="IPR011161">
    <property type="entry name" value="MHC_I-like_Ag-recog"/>
</dbReference>
<feature type="domain" description="Ig-like" evidence="5">
    <location>
        <begin position="201"/>
        <end position="293"/>
    </location>
</feature>
<dbReference type="InterPro" id="IPR011162">
    <property type="entry name" value="MHC_I/II-like_Ag-recog"/>
</dbReference>
<dbReference type="Proteomes" id="UP000472276">
    <property type="component" value="Unassembled WGS sequence"/>
</dbReference>
<keyword evidence="3" id="KW-0812">Transmembrane</keyword>
<evidence type="ECO:0000256" key="2">
    <source>
        <dbReference type="RuleBase" id="RU004439"/>
    </source>
</evidence>
<dbReference type="PRINTS" id="PR01638">
    <property type="entry name" value="MHCCLASSI"/>
</dbReference>
<dbReference type="Gene3D" id="2.60.40.10">
    <property type="entry name" value="Immunoglobulins"/>
    <property type="match status" value="1"/>
</dbReference>
<dbReference type="GO" id="GO:0009897">
    <property type="term" value="C:external side of plasma membrane"/>
    <property type="evidence" value="ECO:0007669"/>
    <property type="project" value="TreeGrafter"/>
</dbReference>
<dbReference type="InterPro" id="IPR007110">
    <property type="entry name" value="Ig-like_dom"/>
</dbReference>
<dbReference type="InterPro" id="IPR050208">
    <property type="entry name" value="MHC_class-I_related"/>
</dbReference>
<keyword evidence="1" id="KW-0325">Glycoprotein</keyword>
<dbReference type="KEGG" id="oau:116330502"/>
<accession>A0A668RHN8</accession>
<evidence type="ECO:0000313" key="7">
    <source>
        <dbReference type="Proteomes" id="UP000472276"/>
    </source>
</evidence>
<dbReference type="Ensembl" id="ENSOABT00000003632.2">
    <property type="protein sequence ID" value="ENSOABP00000003507.2"/>
    <property type="gene ID" value="ENSOABG00000002070.2"/>
</dbReference>
<proteinExistence type="inferred from homology"/>
<gene>
    <name evidence="6" type="primary">LOC116330502</name>
</gene>
<dbReference type="Pfam" id="PF00129">
    <property type="entry name" value="MHC_I"/>
    <property type="match status" value="1"/>
</dbReference>
<organism evidence="6 7">
    <name type="scientific">Oreochromis aureus</name>
    <name type="common">Israeli tilapia</name>
    <name type="synonym">Chromis aureus</name>
    <dbReference type="NCBI Taxonomy" id="47969"/>
    <lineage>
        <taxon>Eukaryota</taxon>
        <taxon>Metazoa</taxon>
        <taxon>Chordata</taxon>
        <taxon>Craniata</taxon>
        <taxon>Vertebrata</taxon>
        <taxon>Euteleostomi</taxon>
        <taxon>Actinopterygii</taxon>
        <taxon>Neopterygii</taxon>
        <taxon>Teleostei</taxon>
        <taxon>Neoteleostei</taxon>
        <taxon>Acanthomorphata</taxon>
        <taxon>Ovalentaria</taxon>
        <taxon>Cichlomorphae</taxon>
        <taxon>Cichliformes</taxon>
        <taxon>Cichlidae</taxon>
        <taxon>African cichlids</taxon>
        <taxon>Pseudocrenilabrinae</taxon>
        <taxon>Oreochromini</taxon>
        <taxon>Oreochromis</taxon>
    </lineage>
</organism>
<reference evidence="6" key="1">
    <citation type="submission" date="2025-08" db="UniProtKB">
        <authorList>
            <consortium name="Ensembl"/>
        </authorList>
    </citation>
    <scope>IDENTIFICATION</scope>
</reference>
<keyword evidence="7" id="KW-1185">Reference proteome</keyword>
<feature type="chain" id="PRO_5044300190" description="Ig-like domain-containing protein" evidence="4">
    <location>
        <begin position="22"/>
        <end position="357"/>
    </location>
</feature>
<evidence type="ECO:0000256" key="1">
    <source>
        <dbReference type="ARBA" id="ARBA00023180"/>
    </source>
</evidence>
<dbReference type="Pfam" id="PF07654">
    <property type="entry name" value="C1-set"/>
    <property type="match status" value="1"/>
</dbReference>
<keyword evidence="3" id="KW-0472">Membrane</keyword>
<keyword evidence="3" id="KW-1133">Transmembrane helix</keyword>
<dbReference type="InterPro" id="IPR036179">
    <property type="entry name" value="Ig-like_dom_sf"/>
</dbReference>
<name>A0A668RHN8_OREAU</name>
<feature type="signal peptide" evidence="4">
    <location>
        <begin position="1"/>
        <end position="21"/>
    </location>
</feature>
<comment type="similarity">
    <text evidence="2">Belongs to the MHC class I family.</text>
</comment>
<dbReference type="FunFam" id="2.60.40.10:FF:000943">
    <property type="entry name" value="Classical MHC class I molecule, alpha-chain"/>
    <property type="match status" value="1"/>
</dbReference>
<dbReference type="RefSeq" id="XP_031608711.2">
    <property type="nucleotide sequence ID" value="XM_031752851.2"/>
</dbReference>
<sequence length="357" mass="41270">MMRLYIFLFLLDLLEVNRTVGVTHSLKYFYTASSGIQTFPEFVAVGLVDEIEMIHFDSLTAKAELKHDWVHTVTKAHPEYLEYNTENFVVTQEVYKTNMEVAKERFNQSGGTHILQMMTGCEWDDETEERDGFKQFGYDGEDFITFDLNTATWVSPKPQAVRTKMKWNSDWLDNEYRKSYLAQECVKWLNNYLRHGRNLLPRTVRPSVSLLQKSSSSSVTCHATGFYPNRAEMFWRKNGKEIHDDVDKGEILTNHDGTFQMSVYLDLSSIKPDHWQRYDCVFQLSGVNEDIVTKVDKAVIKTNKSNPFSMTIPVIVAVVVLVAIAVIGFIIYKKKTDKRPPCSVENREVQEQMIPQA</sequence>
<keyword evidence="4" id="KW-0732">Signal</keyword>
<dbReference type="FunFam" id="3.30.500.10:FF:000001">
    <property type="entry name" value="H-2 class I histocompatibility antigen, alpha chain"/>
    <property type="match status" value="1"/>
</dbReference>
<dbReference type="PANTHER" id="PTHR16675">
    <property type="entry name" value="MHC CLASS I-RELATED"/>
    <property type="match status" value="1"/>
</dbReference>
<evidence type="ECO:0000259" key="5">
    <source>
        <dbReference type="PROSITE" id="PS50835"/>
    </source>
</evidence>
<dbReference type="PANTHER" id="PTHR16675:SF237">
    <property type="entry name" value="MHC CLASS I ANTIGEN TRANSCRIPT VARIANT 1-RELATED"/>
    <property type="match status" value="1"/>
</dbReference>
<dbReference type="SUPFAM" id="SSF54452">
    <property type="entry name" value="MHC antigen-recognition domain"/>
    <property type="match status" value="1"/>
</dbReference>
<dbReference type="InterPro" id="IPR037055">
    <property type="entry name" value="MHC_I-like_Ag-recog_sf"/>
</dbReference>